<reference evidence="1" key="1">
    <citation type="submission" date="2020-10" db="EMBL/GenBank/DDBJ databases">
        <authorList>
            <person name="Gilroy R."/>
        </authorList>
    </citation>
    <scope>NUCLEOTIDE SEQUENCE</scope>
    <source>
        <strain evidence="1">CHK190-19873</strain>
    </source>
</reference>
<dbReference type="EMBL" id="DVIQ01000062">
    <property type="protein sequence ID" value="HIS31943.1"/>
    <property type="molecule type" value="Genomic_DNA"/>
</dbReference>
<dbReference type="AlphaFoldDB" id="A0A9D1EU16"/>
<sequence length="309" mass="35188">MGLRIVTVKVLNSDDSIFKMLFSDKTELLKLYNALAGTRHQNPEDLTINTLKNAVYMSLRNDVSFLIDLRLNLFEHQSTYNPNLPLRFLFYVSDLLSLITKDDNLYGEKRISLPTPGFLVFYNGQDPCPEQETLKLSASFQVSEAPPRLELIIRVLNINPGHNQKLLAACRPLADYAIYTARVQKYARFMELRSAVERAVNECISENILKDFLEKNRAEAIHVSIYEYDMERHMRQEREDSFAKGLSQGEAIGLSKGEAIGLSKGEARGLEKTSCLIRLLLADGRLHDLQKASEDPEYLKKLCEELNIA</sequence>
<name>A0A9D1EU16_9FIRM</name>
<reference evidence="1" key="2">
    <citation type="journal article" date="2021" name="PeerJ">
        <title>Extensive microbial diversity within the chicken gut microbiome revealed by metagenomics and culture.</title>
        <authorList>
            <person name="Gilroy R."/>
            <person name="Ravi A."/>
            <person name="Getino M."/>
            <person name="Pursley I."/>
            <person name="Horton D.L."/>
            <person name="Alikhan N.F."/>
            <person name="Baker D."/>
            <person name="Gharbi K."/>
            <person name="Hall N."/>
            <person name="Watson M."/>
            <person name="Adriaenssens E.M."/>
            <person name="Foster-Nyarko E."/>
            <person name="Jarju S."/>
            <person name="Secka A."/>
            <person name="Antonio M."/>
            <person name="Oren A."/>
            <person name="Chaudhuri R.R."/>
            <person name="La Ragione R."/>
            <person name="Hildebrand F."/>
            <person name="Pallen M.J."/>
        </authorList>
    </citation>
    <scope>NUCLEOTIDE SEQUENCE</scope>
    <source>
        <strain evidence="1">CHK190-19873</strain>
    </source>
</reference>
<evidence type="ECO:0000313" key="2">
    <source>
        <dbReference type="Proteomes" id="UP000823935"/>
    </source>
</evidence>
<proteinExistence type="predicted"/>
<gene>
    <name evidence="1" type="ORF">IAB44_10415</name>
</gene>
<organism evidence="1 2">
    <name type="scientific">Candidatus Limivivens intestinipullorum</name>
    <dbReference type="NCBI Taxonomy" id="2840858"/>
    <lineage>
        <taxon>Bacteria</taxon>
        <taxon>Bacillati</taxon>
        <taxon>Bacillota</taxon>
        <taxon>Clostridia</taxon>
        <taxon>Lachnospirales</taxon>
        <taxon>Lachnospiraceae</taxon>
        <taxon>Lachnospiraceae incertae sedis</taxon>
        <taxon>Candidatus Limivivens</taxon>
    </lineage>
</organism>
<accession>A0A9D1EU16</accession>
<evidence type="ECO:0000313" key="1">
    <source>
        <dbReference type="EMBL" id="HIS31943.1"/>
    </source>
</evidence>
<dbReference type="Proteomes" id="UP000823935">
    <property type="component" value="Unassembled WGS sequence"/>
</dbReference>
<protein>
    <recommendedName>
        <fullName evidence="3">Rpn family recombination-promoting nuclease/putative transposase</fullName>
    </recommendedName>
</protein>
<evidence type="ECO:0008006" key="3">
    <source>
        <dbReference type="Google" id="ProtNLM"/>
    </source>
</evidence>
<comment type="caution">
    <text evidence="1">The sequence shown here is derived from an EMBL/GenBank/DDBJ whole genome shotgun (WGS) entry which is preliminary data.</text>
</comment>